<protein>
    <submittedName>
        <fullName evidence="1">Uncharacterized protein</fullName>
    </submittedName>
</protein>
<dbReference type="PROSITE" id="PS51257">
    <property type="entry name" value="PROKAR_LIPOPROTEIN"/>
    <property type="match status" value="1"/>
</dbReference>
<reference evidence="1 2" key="1">
    <citation type="submission" date="2019-08" db="EMBL/GenBank/DDBJ databases">
        <title>Flavobacterium alkalisoli sp. nov., isolated from rhizosphere soil of Suaeda salsa.</title>
        <authorList>
            <person name="Sun J.-Q."/>
            <person name="Xu L."/>
        </authorList>
    </citation>
    <scope>NUCLEOTIDE SEQUENCE [LARGE SCALE GENOMIC DNA]</scope>
    <source>
        <strain evidence="1 2">XS-5</strain>
    </source>
</reference>
<dbReference type="OrthoDB" id="1418805at2"/>
<dbReference type="RefSeq" id="WP_147581604.1">
    <property type="nucleotide sequence ID" value="NZ_CP042831.1"/>
</dbReference>
<name>A0A5B9FLH0_9FLAO</name>
<proteinExistence type="predicted"/>
<sequence>MKLRWYFLFIASLSCLLSCNQTTKKEIHIDNTEIKTESTTNNSDSLAKRLNDSIKLESYYEWRKDIKTIESLHGNSSPLTQWEKEKDTLMINELLAQYPDLLTLYQYNDNSLDELKKDLHFVDVNGDKHNDIIFQGNSGGESEMTSIYLSDGYTFEKIFSEYQYIENLQFDDNKLISFEMFSPGCCADPQIVIFDYEVSHNNHTMSFNIKKARGYLDYTEAPTDMLKEPVFFAITKETVPVRCDSYVLDDTPNPEFEGYGNQGNSIADITKGKVGQAIAYKTSNSQEWIFALLPCEDSNYEYYSLNDKSSTSYTKEMYCWLLKSETDLK</sequence>
<accession>A0A5B9FLH0</accession>
<dbReference type="Proteomes" id="UP000321222">
    <property type="component" value="Chromosome"/>
</dbReference>
<gene>
    <name evidence="1" type="ORF">FUA48_00405</name>
</gene>
<dbReference type="EMBL" id="CP042831">
    <property type="protein sequence ID" value="QEE48093.1"/>
    <property type="molecule type" value="Genomic_DNA"/>
</dbReference>
<evidence type="ECO:0000313" key="2">
    <source>
        <dbReference type="Proteomes" id="UP000321222"/>
    </source>
</evidence>
<dbReference type="AlphaFoldDB" id="A0A5B9FLH0"/>
<keyword evidence="2" id="KW-1185">Reference proteome</keyword>
<evidence type="ECO:0000313" key="1">
    <source>
        <dbReference type="EMBL" id="QEE48093.1"/>
    </source>
</evidence>
<organism evidence="1 2">
    <name type="scientific">Flavobacterium alkalisoli</name>
    <dbReference type="NCBI Taxonomy" id="2602769"/>
    <lineage>
        <taxon>Bacteria</taxon>
        <taxon>Pseudomonadati</taxon>
        <taxon>Bacteroidota</taxon>
        <taxon>Flavobacteriia</taxon>
        <taxon>Flavobacteriales</taxon>
        <taxon>Flavobacteriaceae</taxon>
        <taxon>Flavobacterium</taxon>
    </lineage>
</organism>
<dbReference type="KEGG" id="fak:FUA48_00405"/>